<feature type="signal peptide" evidence="2">
    <location>
        <begin position="1"/>
        <end position="36"/>
    </location>
</feature>
<keyword evidence="2" id="KW-0732">Signal</keyword>
<dbReference type="EMBL" id="FUWR01000007">
    <property type="protein sequence ID" value="SJZ80793.1"/>
    <property type="molecule type" value="Genomic_DNA"/>
</dbReference>
<organism evidence="3 4">
    <name type="scientific">Trichlorobacter thiogenes</name>
    <dbReference type="NCBI Taxonomy" id="115783"/>
    <lineage>
        <taxon>Bacteria</taxon>
        <taxon>Pseudomonadati</taxon>
        <taxon>Thermodesulfobacteriota</taxon>
        <taxon>Desulfuromonadia</taxon>
        <taxon>Geobacterales</taxon>
        <taxon>Geobacteraceae</taxon>
        <taxon>Trichlorobacter</taxon>
    </lineage>
</organism>
<gene>
    <name evidence="3" type="ORF">SAMN02745119_01707</name>
</gene>
<reference evidence="4" key="1">
    <citation type="submission" date="2017-02" db="EMBL/GenBank/DDBJ databases">
        <authorList>
            <person name="Varghese N."/>
            <person name="Submissions S."/>
        </authorList>
    </citation>
    <scope>NUCLEOTIDE SEQUENCE [LARGE SCALE GENOMIC DNA]</scope>
    <source>
        <strain evidence="4">ATCC BAA-34</strain>
    </source>
</reference>
<dbReference type="STRING" id="115783.SAMN02745119_01707"/>
<feature type="region of interest" description="Disordered" evidence="1">
    <location>
        <begin position="34"/>
        <end position="58"/>
    </location>
</feature>
<protein>
    <recommendedName>
        <fullName evidence="5">PXPV repeat-containing protein</fullName>
    </recommendedName>
</protein>
<dbReference type="AlphaFoldDB" id="A0A1T4NNK6"/>
<accession>A0A1T4NNK6</accession>
<sequence>MKISGIWKLKAIACAIITGSLLSAAFIVMDAAPASARDDNRRQDRRDNERYEHNRQSNDRYHYERGRRVYHPYGYRERIYRPPPVLYAPAPPPPPGIGIFFPPLFIHL</sequence>
<feature type="chain" id="PRO_5013024299" description="PXPV repeat-containing protein" evidence="2">
    <location>
        <begin position="37"/>
        <end position="108"/>
    </location>
</feature>
<keyword evidence="4" id="KW-1185">Reference proteome</keyword>
<evidence type="ECO:0008006" key="5">
    <source>
        <dbReference type="Google" id="ProtNLM"/>
    </source>
</evidence>
<name>A0A1T4NNK6_9BACT</name>
<feature type="compositionally biased region" description="Basic and acidic residues" evidence="1">
    <location>
        <begin position="36"/>
        <end position="58"/>
    </location>
</feature>
<evidence type="ECO:0000256" key="2">
    <source>
        <dbReference type="SAM" id="SignalP"/>
    </source>
</evidence>
<evidence type="ECO:0000313" key="3">
    <source>
        <dbReference type="EMBL" id="SJZ80793.1"/>
    </source>
</evidence>
<evidence type="ECO:0000256" key="1">
    <source>
        <dbReference type="SAM" id="MobiDB-lite"/>
    </source>
</evidence>
<proteinExistence type="predicted"/>
<evidence type="ECO:0000313" key="4">
    <source>
        <dbReference type="Proteomes" id="UP000190102"/>
    </source>
</evidence>
<dbReference type="Proteomes" id="UP000190102">
    <property type="component" value="Unassembled WGS sequence"/>
</dbReference>